<sequence>MTADFDTLVRDTLHGLADRAPGEAAVRAALERRRWPRFALVAVAAAVLLVAVAVPVLRVGGTTGGAPPTRFAVAEPRVLPFGFDPAWLPPGLTEQGRTVDSSGNTKIRYWHTRPYDRPESAVLSLVVNTGNGVDTFGSEPVDLGPMGTGGYTEGGGFGIVRWSFDGFVLELVGHAPTVDKAALLRVARGIRKDAVTMLATSLEFGHLPAASSP</sequence>
<name>A0ABW2TYL6_9PSEU</name>
<accession>A0ABW2TYL6</accession>
<proteinExistence type="predicted"/>
<protein>
    <recommendedName>
        <fullName evidence="4">DUF4367 domain-containing protein</fullName>
    </recommendedName>
</protein>
<gene>
    <name evidence="2" type="ORF">ACFQV2_33100</name>
</gene>
<organism evidence="2 3">
    <name type="scientific">Actinokineospora soli</name>
    <dbReference type="NCBI Taxonomy" id="1048753"/>
    <lineage>
        <taxon>Bacteria</taxon>
        <taxon>Bacillati</taxon>
        <taxon>Actinomycetota</taxon>
        <taxon>Actinomycetes</taxon>
        <taxon>Pseudonocardiales</taxon>
        <taxon>Pseudonocardiaceae</taxon>
        <taxon>Actinokineospora</taxon>
    </lineage>
</organism>
<keyword evidence="3" id="KW-1185">Reference proteome</keyword>
<keyword evidence="1" id="KW-0472">Membrane</keyword>
<keyword evidence="1" id="KW-0812">Transmembrane</keyword>
<evidence type="ECO:0000256" key="1">
    <source>
        <dbReference type="SAM" id="Phobius"/>
    </source>
</evidence>
<reference evidence="3" key="1">
    <citation type="journal article" date="2019" name="Int. J. Syst. Evol. Microbiol.">
        <title>The Global Catalogue of Microorganisms (GCM) 10K type strain sequencing project: providing services to taxonomists for standard genome sequencing and annotation.</title>
        <authorList>
            <consortium name="The Broad Institute Genomics Platform"/>
            <consortium name="The Broad Institute Genome Sequencing Center for Infectious Disease"/>
            <person name="Wu L."/>
            <person name="Ma J."/>
        </authorList>
    </citation>
    <scope>NUCLEOTIDE SEQUENCE [LARGE SCALE GENOMIC DNA]</scope>
    <source>
        <strain evidence="3">JCM 17695</strain>
    </source>
</reference>
<evidence type="ECO:0000313" key="2">
    <source>
        <dbReference type="EMBL" id="MFC7617538.1"/>
    </source>
</evidence>
<evidence type="ECO:0000313" key="3">
    <source>
        <dbReference type="Proteomes" id="UP001596512"/>
    </source>
</evidence>
<dbReference type="Proteomes" id="UP001596512">
    <property type="component" value="Unassembled WGS sequence"/>
</dbReference>
<dbReference type="EMBL" id="JBHTEY010000004">
    <property type="protein sequence ID" value="MFC7617538.1"/>
    <property type="molecule type" value="Genomic_DNA"/>
</dbReference>
<evidence type="ECO:0008006" key="4">
    <source>
        <dbReference type="Google" id="ProtNLM"/>
    </source>
</evidence>
<feature type="transmembrane region" description="Helical" evidence="1">
    <location>
        <begin position="38"/>
        <end position="57"/>
    </location>
</feature>
<keyword evidence="1" id="KW-1133">Transmembrane helix</keyword>
<comment type="caution">
    <text evidence="2">The sequence shown here is derived from an EMBL/GenBank/DDBJ whole genome shotgun (WGS) entry which is preliminary data.</text>
</comment>